<dbReference type="InterPro" id="IPR046867">
    <property type="entry name" value="AldOxase/xan_DH_MoCoBD2"/>
</dbReference>
<dbReference type="Pfam" id="PF02738">
    <property type="entry name" value="MoCoBD_1"/>
    <property type="match status" value="1"/>
</dbReference>
<dbReference type="Pfam" id="PF20256">
    <property type="entry name" value="MoCoBD_2"/>
    <property type="match status" value="1"/>
</dbReference>
<feature type="domain" description="Aldehyde oxidase/xanthine dehydrogenase a/b hammerhead" evidence="4">
    <location>
        <begin position="27"/>
        <end position="136"/>
    </location>
</feature>
<comment type="similarity">
    <text evidence="1">Belongs to the xanthine dehydrogenase family.</text>
</comment>
<dbReference type="Proteomes" id="UP000283993">
    <property type="component" value="Unassembled WGS sequence"/>
</dbReference>
<proteinExistence type="inferred from homology"/>
<dbReference type="RefSeq" id="WP_123631242.1">
    <property type="nucleotide sequence ID" value="NZ_AYKH01000017.1"/>
</dbReference>
<evidence type="ECO:0000313" key="6">
    <source>
        <dbReference type="Proteomes" id="UP000283993"/>
    </source>
</evidence>
<dbReference type="GO" id="GO:0016491">
    <property type="term" value="F:oxidoreductase activity"/>
    <property type="evidence" value="ECO:0007669"/>
    <property type="project" value="UniProtKB-KW"/>
</dbReference>
<dbReference type="SMART" id="SM01008">
    <property type="entry name" value="Ald_Xan_dh_C"/>
    <property type="match status" value="1"/>
</dbReference>
<keyword evidence="3" id="KW-0560">Oxidoreductase</keyword>
<accession>A0A423PMV0</accession>
<name>A0A423PMV0_9GAMM</name>
<dbReference type="SUPFAM" id="SSF56003">
    <property type="entry name" value="Molybdenum cofactor-binding domain"/>
    <property type="match status" value="1"/>
</dbReference>
<gene>
    <name evidence="5" type="ORF">SAOR_09630</name>
</gene>
<reference evidence="5 6" key="1">
    <citation type="submission" date="2013-10" db="EMBL/GenBank/DDBJ databases">
        <title>Salinisphaera orenii MK-B5 Genome Sequencing.</title>
        <authorList>
            <person name="Lai Q."/>
            <person name="Li C."/>
            <person name="Shao Z."/>
        </authorList>
    </citation>
    <scope>NUCLEOTIDE SEQUENCE [LARGE SCALE GENOMIC DNA]</scope>
    <source>
        <strain evidence="5 6">MK-B5</strain>
    </source>
</reference>
<dbReference type="Pfam" id="PF01315">
    <property type="entry name" value="Ald_Xan_dh_C"/>
    <property type="match status" value="1"/>
</dbReference>
<dbReference type="InterPro" id="IPR008274">
    <property type="entry name" value="AldOxase/xan_DH_MoCoBD1"/>
</dbReference>
<organism evidence="5 6">
    <name type="scientific">Salinisphaera orenii MK-B5</name>
    <dbReference type="NCBI Taxonomy" id="856730"/>
    <lineage>
        <taxon>Bacteria</taxon>
        <taxon>Pseudomonadati</taxon>
        <taxon>Pseudomonadota</taxon>
        <taxon>Gammaproteobacteria</taxon>
        <taxon>Salinisphaerales</taxon>
        <taxon>Salinisphaeraceae</taxon>
        <taxon>Salinisphaera</taxon>
    </lineage>
</organism>
<dbReference type="GO" id="GO:0005506">
    <property type="term" value="F:iron ion binding"/>
    <property type="evidence" value="ECO:0007669"/>
    <property type="project" value="InterPro"/>
</dbReference>
<dbReference type="EMBL" id="AYKH01000017">
    <property type="protein sequence ID" value="ROO26908.1"/>
    <property type="molecule type" value="Genomic_DNA"/>
</dbReference>
<keyword evidence="6" id="KW-1185">Reference proteome</keyword>
<dbReference type="InterPro" id="IPR037165">
    <property type="entry name" value="AldOxase/xan_DH_Mopterin-bd_sf"/>
</dbReference>
<dbReference type="Gene3D" id="3.90.1170.50">
    <property type="entry name" value="Aldehyde oxidase/xanthine dehydrogenase, a/b hammerhead"/>
    <property type="match status" value="1"/>
</dbReference>
<sequence>MTGAPPHTTAGGVGARLARKEDARFLAGRGRYVADIRMPDMLDVAFVRAPVAHARIAGIDKPEGWESLVYTMADMAGVKPIVAASKLPGFQTSEQYPLASDKVRFVGEMVAMCVAPSRARAEDLAEQVFVDYEDLPVVADMHAAADGRAEGRLHEHWDSNVFLETQVDAGTSPGDDVLSVRRQLSTSRQCQVPLEGRGVVCRWDHRLDRLEVTTSAQMPHINRTGLAECLGLDEGRVRVDSPDVGGGFGYKGILLPEEICCAWLAMQLDRPIRWIEDRGEHLSANANCREHAYDITVHVERSGRLAGIDCDAIVDSGAYSSYPFSACLEAAQVGSILPGPYKMDSYSCHTRSAATNKPPILPYRGVARTGVCFALEVMLDIAARELGIEPFELREASLVGPDDMPYTNITDKLFDSGDYIACMHRAVDALDWPGWRRRQAETTGARRIGLGLATFCEQGAHGTSVYHGWGIPMVPGYEQCNARMTTDGILELQIGVHSHGQSMETTMAQVANTVLGIDPANVRILHGDTASSPYSTGTWGSRCAVMAGGAVASACEKLAGRVRHLAAHLLDVAADELVFENGEVISGDRSRSMTLREIAHTWYRAPQRLPDDVDPAGLGLVAGYKMKPDMGTFSYATHACVAEVDTATGAVKLLDYAICEDGGVLLNPMVVEGQLLGGLAQGIGTALYEEMPFDGEAQPLASTLADYIVPGAAEMPAVILDHMETPSPFSRFGQKGIGEGGAIAPPAAIANAVNDALAPLGAEIHSVPISPERVMAALREAAHESD</sequence>
<dbReference type="SUPFAM" id="SSF54665">
    <property type="entry name" value="CO dehydrogenase molybdoprotein N-domain-like"/>
    <property type="match status" value="1"/>
</dbReference>
<evidence type="ECO:0000256" key="1">
    <source>
        <dbReference type="ARBA" id="ARBA00006849"/>
    </source>
</evidence>
<protein>
    <submittedName>
        <fullName evidence="5">Carbon monoxide dehydrogenase</fullName>
    </submittedName>
</protein>
<evidence type="ECO:0000256" key="2">
    <source>
        <dbReference type="ARBA" id="ARBA00022505"/>
    </source>
</evidence>
<evidence type="ECO:0000313" key="5">
    <source>
        <dbReference type="EMBL" id="ROO26908.1"/>
    </source>
</evidence>
<keyword evidence="2" id="KW-0500">Molybdenum</keyword>
<dbReference type="InterPro" id="IPR016208">
    <property type="entry name" value="Ald_Oxase/xanthine_DH-like"/>
</dbReference>
<comment type="caution">
    <text evidence="5">The sequence shown here is derived from an EMBL/GenBank/DDBJ whole genome shotgun (WGS) entry which is preliminary data.</text>
</comment>
<dbReference type="PANTHER" id="PTHR11908">
    <property type="entry name" value="XANTHINE DEHYDROGENASE"/>
    <property type="match status" value="1"/>
</dbReference>
<evidence type="ECO:0000259" key="4">
    <source>
        <dbReference type="SMART" id="SM01008"/>
    </source>
</evidence>
<dbReference type="PANTHER" id="PTHR11908:SF132">
    <property type="entry name" value="ALDEHYDE OXIDASE 1-RELATED"/>
    <property type="match status" value="1"/>
</dbReference>
<dbReference type="Gene3D" id="3.30.365.10">
    <property type="entry name" value="Aldehyde oxidase/xanthine dehydrogenase, molybdopterin binding domain"/>
    <property type="match status" value="4"/>
</dbReference>
<dbReference type="InterPro" id="IPR036856">
    <property type="entry name" value="Ald_Oxase/Xan_DH_a/b_sf"/>
</dbReference>
<dbReference type="AlphaFoldDB" id="A0A423PMV0"/>
<dbReference type="InterPro" id="IPR000674">
    <property type="entry name" value="Ald_Oxase/Xan_DH_a/b"/>
</dbReference>
<evidence type="ECO:0000256" key="3">
    <source>
        <dbReference type="ARBA" id="ARBA00023002"/>
    </source>
</evidence>